<name>A0ABW7EIB8_9BURK</name>
<gene>
    <name evidence="12" type="ORF">ACG02S_03380</name>
</gene>
<keyword evidence="12" id="KW-0067">ATP-binding</keyword>
<comment type="caution">
    <text evidence="12">The sequence shown here is derived from an EMBL/GenBank/DDBJ whole genome shotgun (WGS) entry which is preliminary data.</text>
</comment>
<dbReference type="SMART" id="SM00387">
    <property type="entry name" value="HATPase_c"/>
    <property type="match status" value="1"/>
</dbReference>
<dbReference type="Gene3D" id="3.30.450.20">
    <property type="entry name" value="PAS domain"/>
    <property type="match status" value="1"/>
</dbReference>
<evidence type="ECO:0000256" key="3">
    <source>
        <dbReference type="ARBA" id="ARBA00012438"/>
    </source>
</evidence>
<dbReference type="SUPFAM" id="SSF55874">
    <property type="entry name" value="ATPase domain of HSP90 chaperone/DNA topoisomerase II/histidine kinase"/>
    <property type="match status" value="1"/>
</dbReference>
<keyword evidence="8" id="KW-0175">Coiled coil</keyword>
<dbReference type="CDD" id="cd12912">
    <property type="entry name" value="PDC2_MCP_like"/>
    <property type="match status" value="1"/>
</dbReference>
<dbReference type="GO" id="GO:0005524">
    <property type="term" value="F:ATP binding"/>
    <property type="evidence" value="ECO:0007669"/>
    <property type="project" value="UniProtKB-KW"/>
</dbReference>
<feature type="domain" description="Histidine kinase" evidence="9">
    <location>
        <begin position="372"/>
        <end position="585"/>
    </location>
</feature>
<dbReference type="Pfam" id="PF00512">
    <property type="entry name" value="HisKA"/>
    <property type="match status" value="1"/>
</dbReference>
<keyword evidence="5" id="KW-0808">Transferase</keyword>
<dbReference type="SMART" id="SM00448">
    <property type="entry name" value="REC"/>
    <property type="match status" value="1"/>
</dbReference>
<reference evidence="12 13" key="1">
    <citation type="submission" date="2024-09" db="EMBL/GenBank/DDBJ databases">
        <title>Novel species of the genus Pelomonas and Roseateles isolated from streams.</title>
        <authorList>
            <person name="Lu H."/>
        </authorList>
    </citation>
    <scope>NUCLEOTIDE SEQUENCE [LARGE SCALE GENOMIC DNA]</scope>
    <source>
        <strain evidence="12 13">DC23W</strain>
    </source>
</reference>
<comment type="catalytic activity">
    <reaction evidence="1">
        <text>ATP + protein L-histidine = ADP + protein N-phospho-L-histidine.</text>
        <dbReference type="EC" id="2.7.13.3"/>
    </reaction>
</comment>
<dbReference type="SUPFAM" id="SSF47384">
    <property type="entry name" value="Homodimeric domain of signal transducing histidine kinase"/>
    <property type="match status" value="1"/>
</dbReference>
<accession>A0ABW7EIB8</accession>
<dbReference type="CDD" id="cd00082">
    <property type="entry name" value="HisKA"/>
    <property type="match status" value="1"/>
</dbReference>
<keyword evidence="13" id="KW-1185">Reference proteome</keyword>
<proteinExistence type="predicted"/>
<dbReference type="RefSeq" id="WP_394469032.1">
    <property type="nucleotide sequence ID" value="NZ_JBIGHY010000001.1"/>
</dbReference>
<evidence type="ECO:0000259" key="11">
    <source>
        <dbReference type="PROSITE" id="PS50885"/>
    </source>
</evidence>
<evidence type="ECO:0000256" key="7">
    <source>
        <dbReference type="PROSITE-ProRule" id="PRU00169"/>
    </source>
</evidence>
<keyword evidence="12" id="KW-0547">Nucleotide-binding</keyword>
<dbReference type="Gene3D" id="3.40.50.2300">
    <property type="match status" value="1"/>
</dbReference>
<dbReference type="PROSITE" id="PS50110">
    <property type="entry name" value="RESPONSE_REGULATORY"/>
    <property type="match status" value="1"/>
</dbReference>
<protein>
    <recommendedName>
        <fullName evidence="3">histidine kinase</fullName>
        <ecNumber evidence="3">2.7.13.3</ecNumber>
    </recommendedName>
</protein>
<dbReference type="InterPro" id="IPR005467">
    <property type="entry name" value="His_kinase_dom"/>
</dbReference>
<dbReference type="EMBL" id="JBIGHY010000001">
    <property type="protein sequence ID" value="MFG6412937.1"/>
    <property type="molecule type" value="Genomic_DNA"/>
</dbReference>
<keyword evidence="4 7" id="KW-0597">Phosphoprotein</keyword>
<dbReference type="InterPro" id="IPR036097">
    <property type="entry name" value="HisK_dim/P_sf"/>
</dbReference>
<dbReference type="CDD" id="cd00075">
    <property type="entry name" value="HATPase"/>
    <property type="match status" value="1"/>
</dbReference>
<dbReference type="PRINTS" id="PR00344">
    <property type="entry name" value="BCTRLSENSOR"/>
</dbReference>
<evidence type="ECO:0000256" key="5">
    <source>
        <dbReference type="ARBA" id="ARBA00022679"/>
    </source>
</evidence>
<dbReference type="PANTHER" id="PTHR43047">
    <property type="entry name" value="TWO-COMPONENT HISTIDINE PROTEIN KINASE"/>
    <property type="match status" value="1"/>
</dbReference>
<feature type="domain" description="Response regulatory" evidence="10">
    <location>
        <begin position="608"/>
        <end position="725"/>
    </location>
</feature>
<dbReference type="EC" id="2.7.13.3" evidence="3"/>
<dbReference type="InterPro" id="IPR036890">
    <property type="entry name" value="HATPase_C_sf"/>
</dbReference>
<dbReference type="Pfam" id="PF00072">
    <property type="entry name" value="Response_reg"/>
    <property type="match status" value="1"/>
</dbReference>
<feature type="coiled-coil region" evidence="8">
    <location>
        <begin position="324"/>
        <end position="351"/>
    </location>
</feature>
<feature type="modified residue" description="4-aspartylphosphate" evidence="7">
    <location>
        <position position="659"/>
    </location>
</feature>
<dbReference type="SMART" id="SM00388">
    <property type="entry name" value="HisKA"/>
    <property type="match status" value="1"/>
</dbReference>
<dbReference type="Pfam" id="PF00672">
    <property type="entry name" value="HAMP"/>
    <property type="match status" value="1"/>
</dbReference>
<feature type="domain" description="HAMP" evidence="11">
    <location>
        <begin position="287"/>
        <end position="339"/>
    </location>
</feature>
<dbReference type="CDD" id="cd06225">
    <property type="entry name" value="HAMP"/>
    <property type="match status" value="1"/>
</dbReference>
<dbReference type="Gene3D" id="1.10.287.130">
    <property type="match status" value="1"/>
</dbReference>
<dbReference type="PROSITE" id="PS50885">
    <property type="entry name" value="HAMP"/>
    <property type="match status" value="1"/>
</dbReference>
<dbReference type="InterPro" id="IPR011006">
    <property type="entry name" value="CheY-like_superfamily"/>
</dbReference>
<dbReference type="CDD" id="cd00156">
    <property type="entry name" value="REC"/>
    <property type="match status" value="1"/>
</dbReference>
<keyword evidence="6" id="KW-0418">Kinase</keyword>
<evidence type="ECO:0000256" key="4">
    <source>
        <dbReference type="ARBA" id="ARBA00022553"/>
    </source>
</evidence>
<dbReference type="PROSITE" id="PS50109">
    <property type="entry name" value="HIS_KIN"/>
    <property type="match status" value="1"/>
</dbReference>
<comment type="subcellular location">
    <subcellularLocation>
        <location evidence="2">Membrane</location>
    </subcellularLocation>
</comment>
<dbReference type="Proteomes" id="UP001606300">
    <property type="component" value="Unassembled WGS sequence"/>
</dbReference>
<evidence type="ECO:0000259" key="9">
    <source>
        <dbReference type="PROSITE" id="PS50109"/>
    </source>
</evidence>
<evidence type="ECO:0000256" key="2">
    <source>
        <dbReference type="ARBA" id="ARBA00004370"/>
    </source>
</evidence>
<dbReference type="InterPro" id="IPR003594">
    <property type="entry name" value="HATPase_dom"/>
</dbReference>
<dbReference type="InterPro" id="IPR001789">
    <property type="entry name" value="Sig_transdc_resp-reg_receiver"/>
</dbReference>
<organism evidence="12 13">
    <name type="scientific">Pelomonas dachongensis</name>
    <dbReference type="NCBI Taxonomy" id="3299029"/>
    <lineage>
        <taxon>Bacteria</taxon>
        <taxon>Pseudomonadati</taxon>
        <taxon>Pseudomonadota</taxon>
        <taxon>Betaproteobacteria</taxon>
        <taxon>Burkholderiales</taxon>
        <taxon>Sphaerotilaceae</taxon>
        <taxon>Roseateles</taxon>
    </lineage>
</organism>
<sequence length="727" mass="78698">MTLTLLMLSGAIESRFGYSESLDHISVLQEVQAESAAREISSYVANIEAGIQDVAKMPWGRIGYGDDQRRIEFQRLLKAVPAITELQVVDGTGREELHVSRSARARVGSGAMIDEPALAEVQQPDGVRHGRTFFRDGELPTTRFSAFDGEGAVVATVDLRLLSEVTARLSSTGRSLAYIVDAGGLLIAHPQPTHVLGRRDLSSSEAFNRAARGAGDGSHVRGMSTLDFDGQPVITTATKVPGTGWLVFMEQPRSEALKPAWATLTRTLLLVALGGAAALMLSVEFGRRMAAPIVALRRVTAQVADGQLEATIPPQREDEVGDLAADFNRMISRLRDLYASLEAKVAERTAQLSAARDGAERANAAKTRFLAAASHDLRQPMHSISLLLGVLQTRLDHPEHLALADKIQSSVATMESLFGNLLDISKLDAGAMQAHVEDVELGWLLHRLEQTWAPQAAEKGLRLRVRACHFVVRGDAALLERITGNLVANAIRYTRTGGVLVGCRRRGDQVELQVWDSGPGIEPRYREAIFEEFFRIEAPGTSAEKGLGLGLSIVQRCVHMLGYSLIVSSRVGYGTLFRLVMPLAPASAASHRASPRQAASQQALEGRFIVVVDDEGMNAHALVDALHACRCHVVAAAGCDEALAELQQHLRVPDLIVTDYQLGGGRDGFEVISRLRQHYDDDIAALMVTANTDASLQPRASAANTRLLHKPIGLQRLLEAMQSSLAP</sequence>
<dbReference type="InterPro" id="IPR003661">
    <property type="entry name" value="HisK_dim/P_dom"/>
</dbReference>
<evidence type="ECO:0000256" key="1">
    <source>
        <dbReference type="ARBA" id="ARBA00000085"/>
    </source>
</evidence>
<dbReference type="Gene3D" id="1.10.8.500">
    <property type="entry name" value="HAMP domain in histidine kinase"/>
    <property type="match status" value="1"/>
</dbReference>
<evidence type="ECO:0000259" key="10">
    <source>
        <dbReference type="PROSITE" id="PS50110"/>
    </source>
</evidence>
<evidence type="ECO:0000256" key="8">
    <source>
        <dbReference type="SAM" id="Coils"/>
    </source>
</evidence>
<dbReference type="Pfam" id="PF02518">
    <property type="entry name" value="HATPase_c"/>
    <property type="match status" value="1"/>
</dbReference>
<dbReference type="SUPFAM" id="SSF52172">
    <property type="entry name" value="CheY-like"/>
    <property type="match status" value="1"/>
</dbReference>
<evidence type="ECO:0000256" key="6">
    <source>
        <dbReference type="ARBA" id="ARBA00022777"/>
    </source>
</evidence>
<dbReference type="PANTHER" id="PTHR43047:SF9">
    <property type="entry name" value="HISTIDINE KINASE"/>
    <property type="match status" value="1"/>
</dbReference>
<dbReference type="InterPro" id="IPR004358">
    <property type="entry name" value="Sig_transdc_His_kin-like_C"/>
</dbReference>
<evidence type="ECO:0000313" key="13">
    <source>
        <dbReference type="Proteomes" id="UP001606300"/>
    </source>
</evidence>
<dbReference type="SUPFAM" id="SSF158472">
    <property type="entry name" value="HAMP domain-like"/>
    <property type="match status" value="1"/>
</dbReference>
<evidence type="ECO:0000313" key="12">
    <source>
        <dbReference type="EMBL" id="MFG6412937.1"/>
    </source>
</evidence>
<dbReference type="Gene3D" id="3.30.565.10">
    <property type="entry name" value="Histidine kinase-like ATPase, C-terminal domain"/>
    <property type="match status" value="1"/>
</dbReference>
<dbReference type="SMART" id="SM00304">
    <property type="entry name" value="HAMP"/>
    <property type="match status" value="1"/>
</dbReference>
<dbReference type="InterPro" id="IPR003660">
    <property type="entry name" value="HAMP_dom"/>
</dbReference>